<gene>
    <name evidence="1" type="ORF">FJAP1339_LOCUS380</name>
</gene>
<name>A0A7S2XUR5_9STRA</name>
<proteinExistence type="predicted"/>
<dbReference type="EMBL" id="HBHR01001134">
    <property type="protein sequence ID" value="CAD9857864.1"/>
    <property type="molecule type" value="Transcribed_RNA"/>
</dbReference>
<evidence type="ECO:0000313" key="1">
    <source>
        <dbReference type="EMBL" id="CAD9857864.1"/>
    </source>
</evidence>
<sequence>MSEFAEETTHEHGVVDTGHILSADEVFQLTRSICPSPCESDDESDAPIDVFEGGVLFENASLLPKSTALNLASSPNILDRNERNKTCINKNAAVFKKSRAFLVKRTHVKPRAIAFVHGHPTPNFNLNVLIGPEATPKTKVDISTGIQDKLKTRASASTGAKLSRKYQISVFVGAR</sequence>
<reference evidence="1" key="1">
    <citation type="submission" date="2021-01" db="EMBL/GenBank/DDBJ databases">
        <authorList>
            <person name="Corre E."/>
            <person name="Pelletier E."/>
            <person name="Niang G."/>
            <person name="Scheremetjew M."/>
            <person name="Finn R."/>
            <person name="Kale V."/>
            <person name="Holt S."/>
            <person name="Cochrane G."/>
            <person name="Meng A."/>
            <person name="Brown T."/>
            <person name="Cohen L."/>
        </authorList>
    </citation>
    <scope>NUCLEOTIDE SEQUENCE</scope>
    <source>
        <strain evidence="1">CCMP1661</strain>
    </source>
</reference>
<protein>
    <submittedName>
        <fullName evidence="1">Uncharacterized protein</fullName>
    </submittedName>
</protein>
<organism evidence="1">
    <name type="scientific">Fibrocapsa japonica</name>
    <dbReference type="NCBI Taxonomy" id="94617"/>
    <lineage>
        <taxon>Eukaryota</taxon>
        <taxon>Sar</taxon>
        <taxon>Stramenopiles</taxon>
        <taxon>Ochrophyta</taxon>
        <taxon>Raphidophyceae</taxon>
        <taxon>Chattonellales</taxon>
        <taxon>Chattonellaceae</taxon>
        <taxon>Fibrocapsa</taxon>
    </lineage>
</organism>
<dbReference type="AlphaFoldDB" id="A0A7S2XUR5"/>
<accession>A0A7S2XUR5</accession>